<evidence type="ECO:0000256" key="1">
    <source>
        <dbReference type="SAM" id="MobiDB-lite"/>
    </source>
</evidence>
<evidence type="ECO:0000313" key="3">
    <source>
        <dbReference type="Proteomes" id="UP001634394"/>
    </source>
</evidence>
<dbReference type="Proteomes" id="UP001634394">
    <property type="component" value="Unassembled WGS sequence"/>
</dbReference>
<proteinExistence type="predicted"/>
<sequence>MASSIGFGLTDPETGTVIPVACQPNSNIPTISQIQPAIVNVPMQRNNSRTFADIHDRSFRVVVNGNINYIVHIGNGIQESSDDRPSLQELGVTERLNV</sequence>
<accession>A0ABD3XJE9</accession>
<dbReference type="EMBL" id="JBJQND010000002">
    <property type="protein sequence ID" value="KAL3886384.1"/>
    <property type="molecule type" value="Genomic_DNA"/>
</dbReference>
<feature type="region of interest" description="Disordered" evidence="1">
    <location>
        <begin position="78"/>
        <end position="98"/>
    </location>
</feature>
<reference evidence="2 3" key="1">
    <citation type="submission" date="2024-11" db="EMBL/GenBank/DDBJ databases">
        <title>Chromosome-level genome assembly of the freshwater bivalve Anodonta woodiana.</title>
        <authorList>
            <person name="Chen X."/>
        </authorList>
    </citation>
    <scope>NUCLEOTIDE SEQUENCE [LARGE SCALE GENOMIC DNA]</scope>
    <source>
        <strain evidence="2">MN2024</strain>
        <tissue evidence="2">Gills</tissue>
    </source>
</reference>
<protein>
    <submittedName>
        <fullName evidence="2">Uncharacterized protein</fullName>
    </submittedName>
</protein>
<evidence type="ECO:0000313" key="2">
    <source>
        <dbReference type="EMBL" id="KAL3886384.1"/>
    </source>
</evidence>
<dbReference type="AlphaFoldDB" id="A0ABD3XJE9"/>
<organism evidence="2 3">
    <name type="scientific">Sinanodonta woodiana</name>
    <name type="common">Chinese pond mussel</name>
    <name type="synonym">Anodonta woodiana</name>
    <dbReference type="NCBI Taxonomy" id="1069815"/>
    <lineage>
        <taxon>Eukaryota</taxon>
        <taxon>Metazoa</taxon>
        <taxon>Spiralia</taxon>
        <taxon>Lophotrochozoa</taxon>
        <taxon>Mollusca</taxon>
        <taxon>Bivalvia</taxon>
        <taxon>Autobranchia</taxon>
        <taxon>Heteroconchia</taxon>
        <taxon>Palaeoheterodonta</taxon>
        <taxon>Unionida</taxon>
        <taxon>Unionoidea</taxon>
        <taxon>Unionidae</taxon>
        <taxon>Unioninae</taxon>
        <taxon>Sinanodonta</taxon>
    </lineage>
</organism>
<name>A0ABD3XJE9_SINWO</name>
<gene>
    <name evidence="2" type="ORF">ACJMK2_026382</name>
</gene>
<keyword evidence="3" id="KW-1185">Reference proteome</keyword>
<comment type="caution">
    <text evidence="2">The sequence shown here is derived from an EMBL/GenBank/DDBJ whole genome shotgun (WGS) entry which is preliminary data.</text>
</comment>